<dbReference type="RefSeq" id="WP_091729978.1">
    <property type="nucleotide sequence ID" value="NZ_LT629757.1"/>
</dbReference>
<accession>A0A1H1U4Y8</accession>
<reference evidence="3" key="1">
    <citation type="submission" date="2016-10" db="EMBL/GenBank/DDBJ databases">
        <authorList>
            <person name="Varghese N."/>
            <person name="Submissions S."/>
        </authorList>
    </citation>
    <scope>NUCLEOTIDE SEQUENCE [LARGE SCALE GENOMIC DNA]</scope>
    <source>
        <strain evidence="3">DSM 22127</strain>
    </source>
</reference>
<dbReference type="EMBL" id="LT629757">
    <property type="protein sequence ID" value="SDS67437.1"/>
    <property type="molecule type" value="Genomic_DNA"/>
</dbReference>
<gene>
    <name evidence="2" type="ORF">SAMN04488570_2416</name>
</gene>
<keyword evidence="3" id="KW-1185">Reference proteome</keyword>
<organism evidence="2 3">
    <name type="scientific">Nocardioides scoriae</name>
    <dbReference type="NCBI Taxonomy" id="642780"/>
    <lineage>
        <taxon>Bacteria</taxon>
        <taxon>Bacillati</taxon>
        <taxon>Actinomycetota</taxon>
        <taxon>Actinomycetes</taxon>
        <taxon>Propionibacteriales</taxon>
        <taxon>Nocardioidaceae</taxon>
        <taxon>Nocardioides</taxon>
    </lineage>
</organism>
<dbReference type="AlphaFoldDB" id="A0A1H1U4Y8"/>
<evidence type="ECO:0000313" key="2">
    <source>
        <dbReference type="EMBL" id="SDS67437.1"/>
    </source>
</evidence>
<proteinExistence type="predicted"/>
<feature type="region of interest" description="Disordered" evidence="1">
    <location>
        <begin position="1"/>
        <end position="44"/>
    </location>
</feature>
<evidence type="ECO:0000256" key="1">
    <source>
        <dbReference type="SAM" id="MobiDB-lite"/>
    </source>
</evidence>
<dbReference type="STRING" id="642780.SAMN04488570_2416"/>
<protein>
    <submittedName>
        <fullName evidence="2">Uncharacterized protein</fullName>
    </submittedName>
</protein>
<dbReference type="Proteomes" id="UP000198859">
    <property type="component" value="Chromosome I"/>
</dbReference>
<evidence type="ECO:0000313" key="3">
    <source>
        <dbReference type="Proteomes" id="UP000198859"/>
    </source>
</evidence>
<sequence length="107" mass="11330">MTFLPTSPVPLATPESRRRSTVPTMGPLLPVEPVRPAPSICDAGDVAGPGEERCGYQPGQLRCVRRPHPEAPDAHVRVSAELDAVPPVQLLVTPAAARRTVDFCSAA</sequence>
<name>A0A1H1U4Y8_9ACTN</name>
<dbReference type="OrthoDB" id="9990881at2"/>